<evidence type="ECO:0000313" key="2">
    <source>
        <dbReference type="EMBL" id="MED6218317.1"/>
    </source>
</evidence>
<sequence length="90" mass="10594">MVEQSVVPAESRIHALEMELRLCKQQLTGLEKSYKEEKRRHDTAKEELESMNYNPVREYNAARATENEEIIKQKKLKRCNSSHEKQCKSS</sequence>
<gene>
    <name evidence="2" type="ORF">PIB30_025720</name>
</gene>
<name>A0ABU6Z8Q4_9FABA</name>
<protein>
    <submittedName>
        <fullName evidence="2">Uncharacterized protein</fullName>
    </submittedName>
</protein>
<organism evidence="2 3">
    <name type="scientific">Stylosanthes scabra</name>
    <dbReference type="NCBI Taxonomy" id="79078"/>
    <lineage>
        <taxon>Eukaryota</taxon>
        <taxon>Viridiplantae</taxon>
        <taxon>Streptophyta</taxon>
        <taxon>Embryophyta</taxon>
        <taxon>Tracheophyta</taxon>
        <taxon>Spermatophyta</taxon>
        <taxon>Magnoliopsida</taxon>
        <taxon>eudicotyledons</taxon>
        <taxon>Gunneridae</taxon>
        <taxon>Pentapetalae</taxon>
        <taxon>rosids</taxon>
        <taxon>fabids</taxon>
        <taxon>Fabales</taxon>
        <taxon>Fabaceae</taxon>
        <taxon>Papilionoideae</taxon>
        <taxon>50 kb inversion clade</taxon>
        <taxon>dalbergioids sensu lato</taxon>
        <taxon>Dalbergieae</taxon>
        <taxon>Pterocarpus clade</taxon>
        <taxon>Stylosanthes</taxon>
    </lineage>
</organism>
<feature type="compositionally biased region" description="Basic and acidic residues" evidence="1">
    <location>
        <begin position="34"/>
        <end position="48"/>
    </location>
</feature>
<comment type="caution">
    <text evidence="2">The sequence shown here is derived from an EMBL/GenBank/DDBJ whole genome shotgun (WGS) entry which is preliminary data.</text>
</comment>
<proteinExistence type="predicted"/>
<keyword evidence="3" id="KW-1185">Reference proteome</keyword>
<reference evidence="2 3" key="1">
    <citation type="journal article" date="2023" name="Plants (Basel)">
        <title>Bridging the Gap: Combining Genomics and Transcriptomics Approaches to Understand Stylosanthes scabra, an Orphan Legume from the Brazilian Caatinga.</title>
        <authorList>
            <person name="Ferreira-Neto J.R.C."/>
            <person name="da Silva M.D."/>
            <person name="Binneck E."/>
            <person name="de Melo N.F."/>
            <person name="da Silva R.H."/>
            <person name="de Melo A.L.T.M."/>
            <person name="Pandolfi V."/>
            <person name="Bustamante F.O."/>
            <person name="Brasileiro-Vidal A.C."/>
            <person name="Benko-Iseppon A.M."/>
        </authorList>
    </citation>
    <scope>NUCLEOTIDE SEQUENCE [LARGE SCALE GENOMIC DNA]</scope>
    <source>
        <tissue evidence="2">Leaves</tissue>
    </source>
</reference>
<accession>A0ABU6Z8Q4</accession>
<dbReference type="Proteomes" id="UP001341840">
    <property type="component" value="Unassembled WGS sequence"/>
</dbReference>
<evidence type="ECO:0000313" key="3">
    <source>
        <dbReference type="Proteomes" id="UP001341840"/>
    </source>
</evidence>
<dbReference type="EMBL" id="JASCZI010271955">
    <property type="protein sequence ID" value="MED6218317.1"/>
    <property type="molecule type" value="Genomic_DNA"/>
</dbReference>
<feature type="region of interest" description="Disordered" evidence="1">
    <location>
        <begin position="34"/>
        <end position="53"/>
    </location>
</feature>
<evidence type="ECO:0000256" key="1">
    <source>
        <dbReference type="SAM" id="MobiDB-lite"/>
    </source>
</evidence>